<dbReference type="InterPro" id="IPR009061">
    <property type="entry name" value="DNA-bd_dom_put_sf"/>
</dbReference>
<comment type="caution">
    <text evidence="2">The sequence shown here is derived from an EMBL/GenBank/DDBJ whole genome shotgun (WGS) entry which is preliminary data.</text>
</comment>
<accession>A0A7W4W7L5</accession>
<dbReference type="InterPro" id="IPR041657">
    <property type="entry name" value="HTH_17"/>
</dbReference>
<sequence>MNRLDAKLPTPEEVALSKASSRELSAFLATGASVQKVAITDPKGKDHVVSLPVSALRLLVDILTELGDGNTVQLVPVHAELTTQEAADLLNMSRPTLVKLLDEGAIPYTQVGNRRKVRYADVRTYQAALRAKRLEALESLSQIDQELGLGYK</sequence>
<dbReference type="Proteomes" id="UP000537130">
    <property type="component" value="Unassembled WGS sequence"/>
</dbReference>
<dbReference type="NCBIfam" id="TIGR01764">
    <property type="entry name" value="excise"/>
    <property type="match status" value="1"/>
</dbReference>
<dbReference type="AlphaFoldDB" id="A0A7W4W7L5"/>
<dbReference type="EMBL" id="JACHWY010000004">
    <property type="protein sequence ID" value="MBB3048966.1"/>
    <property type="molecule type" value="Genomic_DNA"/>
</dbReference>
<gene>
    <name evidence="2" type="ORF">FHR99_003240</name>
</gene>
<dbReference type="RefSeq" id="WP_183411755.1">
    <property type="nucleotide sequence ID" value="NZ_JACHWY010000004.1"/>
</dbReference>
<evidence type="ECO:0000313" key="2">
    <source>
        <dbReference type="EMBL" id="MBB3048966.1"/>
    </source>
</evidence>
<keyword evidence="3" id="KW-1185">Reference proteome</keyword>
<dbReference type="Pfam" id="PF12728">
    <property type="entry name" value="HTH_17"/>
    <property type="match status" value="1"/>
</dbReference>
<protein>
    <submittedName>
        <fullName evidence="2">Excisionase family DNA binding protein</fullName>
    </submittedName>
</protein>
<dbReference type="GO" id="GO:0003677">
    <property type="term" value="F:DNA binding"/>
    <property type="evidence" value="ECO:0007669"/>
    <property type="project" value="InterPro"/>
</dbReference>
<reference evidence="2 3" key="1">
    <citation type="submission" date="2020-08" db="EMBL/GenBank/DDBJ databases">
        <title>Genomic Encyclopedia of Type Strains, Phase III (KMG-III): the genomes of soil and plant-associated and newly described type strains.</title>
        <authorList>
            <person name="Whitman W."/>
        </authorList>
    </citation>
    <scope>NUCLEOTIDE SEQUENCE [LARGE SCALE GENOMIC DNA]</scope>
    <source>
        <strain evidence="2 3">CECT 8654</strain>
    </source>
</reference>
<dbReference type="SUPFAM" id="SSF46955">
    <property type="entry name" value="Putative DNA-binding domain"/>
    <property type="match status" value="1"/>
</dbReference>
<proteinExistence type="predicted"/>
<organism evidence="2 3">
    <name type="scientific">Litorivivens lipolytica</name>
    <dbReference type="NCBI Taxonomy" id="1524264"/>
    <lineage>
        <taxon>Bacteria</taxon>
        <taxon>Pseudomonadati</taxon>
        <taxon>Pseudomonadota</taxon>
        <taxon>Gammaproteobacteria</taxon>
        <taxon>Litorivivens</taxon>
    </lineage>
</organism>
<evidence type="ECO:0000313" key="3">
    <source>
        <dbReference type="Proteomes" id="UP000537130"/>
    </source>
</evidence>
<evidence type="ECO:0000259" key="1">
    <source>
        <dbReference type="Pfam" id="PF12728"/>
    </source>
</evidence>
<name>A0A7W4W7L5_9GAMM</name>
<dbReference type="InterPro" id="IPR010093">
    <property type="entry name" value="SinI_DNA-bd"/>
</dbReference>
<feature type="domain" description="Helix-turn-helix" evidence="1">
    <location>
        <begin position="81"/>
        <end position="128"/>
    </location>
</feature>